<dbReference type="PANTHER" id="PTHR11662">
    <property type="entry name" value="SOLUTE CARRIER FAMILY 17"/>
    <property type="match status" value="1"/>
</dbReference>
<keyword evidence="11" id="KW-1185">Reference proteome</keyword>
<comment type="caution">
    <text evidence="10">The sequence shown here is derived from an EMBL/GenBank/DDBJ whole genome shotgun (WGS) entry which is preliminary data.</text>
</comment>
<feature type="transmembrane region" description="Helical" evidence="8">
    <location>
        <begin position="270"/>
        <end position="290"/>
    </location>
</feature>
<keyword evidence="3" id="KW-1003">Cell membrane</keyword>
<feature type="transmembrane region" description="Helical" evidence="8">
    <location>
        <begin position="64"/>
        <end position="84"/>
    </location>
</feature>
<evidence type="ECO:0000256" key="5">
    <source>
        <dbReference type="ARBA" id="ARBA00022989"/>
    </source>
</evidence>
<feature type="transmembrane region" description="Helical" evidence="8">
    <location>
        <begin position="31"/>
        <end position="48"/>
    </location>
</feature>
<dbReference type="Pfam" id="PF07690">
    <property type="entry name" value="MFS_1"/>
    <property type="match status" value="1"/>
</dbReference>
<name>A0A5A9GB58_AZOLI</name>
<keyword evidence="6 8" id="KW-0472">Membrane</keyword>
<evidence type="ECO:0000259" key="9">
    <source>
        <dbReference type="PROSITE" id="PS50850"/>
    </source>
</evidence>
<evidence type="ECO:0000256" key="4">
    <source>
        <dbReference type="ARBA" id="ARBA00022692"/>
    </source>
</evidence>
<evidence type="ECO:0000313" key="10">
    <source>
        <dbReference type="EMBL" id="KAA0590509.1"/>
    </source>
</evidence>
<protein>
    <submittedName>
        <fullName evidence="10">MFS transporter</fullName>
    </submittedName>
</protein>
<dbReference type="GO" id="GO:0005886">
    <property type="term" value="C:plasma membrane"/>
    <property type="evidence" value="ECO:0007669"/>
    <property type="project" value="UniProtKB-SubCell"/>
</dbReference>
<dbReference type="NCBIfam" id="TIGR00893">
    <property type="entry name" value="2A0114"/>
    <property type="match status" value="1"/>
</dbReference>
<dbReference type="GO" id="GO:0022857">
    <property type="term" value="F:transmembrane transporter activity"/>
    <property type="evidence" value="ECO:0007669"/>
    <property type="project" value="InterPro"/>
</dbReference>
<evidence type="ECO:0000256" key="1">
    <source>
        <dbReference type="ARBA" id="ARBA00004651"/>
    </source>
</evidence>
<sequence>MTIESTAANAERAAYSTAAAAAQPAAKQTKVRYLILAMLFLVTVINYADRATLSITGPVISKELGISAAEMGFIFSAFGWAYVLGQLPGGWLLDRYGSKIVYGLSIFTWSVFTLMQGSIGFLAGGAAVMMLFALRFAVGFAEAPSFPGNSRVVAAWFPGQERATASAIFNSAQYFATVIFAPLMGWLTHSFGWHWVFGVMGGLGIIMAGVWMKTVYAPKDHPRINQAELDYIAAGGGLINMDDGRKAAASAQGGAKWDYIRQLFASRMMVGIFLGQFCINAITYFFITWFPVYLVQARGMSILNAGFIASIPAICGFVGGILGGVMSDAMLRRGYSLTAARKTPIVLGMLMSMAMIACNYTDLQWVVVSLMALAFFGKGIGALGWAVMSDCAPKEITGLSGGVFNMCGNISSITTPIVIGYIIQTTGSFNGALVFVGANALIAAVSYLVVVGEIKRMELKK</sequence>
<dbReference type="InterPro" id="IPR000849">
    <property type="entry name" value="Sugar_P_transporter"/>
</dbReference>
<feature type="transmembrane region" description="Helical" evidence="8">
    <location>
        <begin position="429"/>
        <end position="451"/>
    </location>
</feature>
<dbReference type="InterPro" id="IPR050382">
    <property type="entry name" value="MFS_Na/Anion_cotransporter"/>
</dbReference>
<dbReference type="SUPFAM" id="SSF103473">
    <property type="entry name" value="MFS general substrate transporter"/>
    <property type="match status" value="1"/>
</dbReference>
<evidence type="ECO:0000256" key="8">
    <source>
        <dbReference type="SAM" id="Phobius"/>
    </source>
</evidence>
<dbReference type="AlphaFoldDB" id="A0A5A9GB58"/>
<comment type="subcellular location">
    <subcellularLocation>
        <location evidence="1">Cell membrane</location>
        <topology evidence="1">Multi-pass membrane protein</topology>
    </subcellularLocation>
</comment>
<dbReference type="InterPro" id="IPR011701">
    <property type="entry name" value="MFS"/>
</dbReference>
<evidence type="ECO:0000256" key="3">
    <source>
        <dbReference type="ARBA" id="ARBA00022475"/>
    </source>
</evidence>
<dbReference type="FunFam" id="1.20.1250.20:FF:000010">
    <property type="entry name" value="Probable glucarate transporter"/>
    <property type="match status" value="1"/>
</dbReference>
<dbReference type="Gene3D" id="1.20.1250.20">
    <property type="entry name" value="MFS general substrate transporter like domains"/>
    <property type="match status" value="2"/>
</dbReference>
<reference evidence="10 11" key="1">
    <citation type="submission" date="2019-08" db="EMBL/GenBank/DDBJ databases">
        <authorList>
            <person name="Grouzdev D."/>
            <person name="Tikhonova E."/>
            <person name="Kravchenko I."/>
        </authorList>
    </citation>
    <scope>NUCLEOTIDE SEQUENCE [LARGE SCALE GENOMIC DNA]</scope>
    <source>
        <strain evidence="10 11">59b</strain>
    </source>
</reference>
<accession>A0A5A9GB58</accession>
<feature type="transmembrane region" description="Helical" evidence="8">
    <location>
        <begin position="399"/>
        <end position="423"/>
    </location>
</feature>
<dbReference type="RefSeq" id="WP_149234952.1">
    <property type="nucleotide sequence ID" value="NZ_JALJXJ010000012.1"/>
</dbReference>
<dbReference type="PANTHER" id="PTHR11662:SF399">
    <property type="entry name" value="FI19708P1-RELATED"/>
    <property type="match status" value="1"/>
</dbReference>
<dbReference type="EMBL" id="VTTN01000021">
    <property type="protein sequence ID" value="KAA0590509.1"/>
    <property type="molecule type" value="Genomic_DNA"/>
</dbReference>
<proteinExistence type="inferred from homology"/>
<comment type="similarity">
    <text evidence="7">Belongs to the major facilitator superfamily. Phthalate permease family.</text>
</comment>
<dbReference type="PIRSF" id="PIRSF002808">
    <property type="entry name" value="Hexose_phosphate_transp"/>
    <property type="match status" value="1"/>
</dbReference>
<dbReference type="InterPro" id="IPR020846">
    <property type="entry name" value="MFS_dom"/>
</dbReference>
<dbReference type="InterPro" id="IPR036259">
    <property type="entry name" value="MFS_trans_sf"/>
</dbReference>
<dbReference type="Proteomes" id="UP000324927">
    <property type="component" value="Unassembled WGS sequence"/>
</dbReference>
<gene>
    <name evidence="10" type="ORF">FZ942_31260</name>
</gene>
<dbReference type="PROSITE" id="PS50850">
    <property type="entry name" value="MFS"/>
    <property type="match status" value="1"/>
</dbReference>
<feature type="transmembrane region" description="Helical" evidence="8">
    <location>
        <begin position="339"/>
        <end position="357"/>
    </location>
</feature>
<evidence type="ECO:0000256" key="7">
    <source>
        <dbReference type="ARBA" id="ARBA00038514"/>
    </source>
</evidence>
<organism evidence="10 11">
    <name type="scientific">Azospirillum lipoferum</name>
    <dbReference type="NCBI Taxonomy" id="193"/>
    <lineage>
        <taxon>Bacteria</taxon>
        <taxon>Pseudomonadati</taxon>
        <taxon>Pseudomonadota</taxon>
        <taxon>Alphaproteobacteria</taxon>
        <taxon>Rhodospirillales</taxon>
        <taxon>Azospirillaceae</taxon>
        <taxon>Azospirillum</taxon>
    </lineage>
</organism>
<feature type="transmembrane region" description="Helical" evidence="8">
    <location>
        <begin position="302"/>
        <end position="327"/>
    </location>
</feature>
<evidence type="ECO:0000256" key="6">
    <source>
        <dbReference type="ARBA" id="ARBA00023136"/>
    </source>
</evidence>
<feature type="transmembrane region" description="Helical" evidence="8">
    <location>
        <begin position="96"/>
        <end position="115"/>
    </location>
</feature>
<keyword evidence="5 8" id="KW-1133">Transmembrane helix</keyword>
<evidence type="ECO:0000256" key="2">
    <source>
        <dbReference type="ARBA" id="ARBA00022448"/>
    </source>
</evidence>
<keyword evidence="2" id="KW-0813">Transport</keyword>
<feature type="transmembrane region" description="Helical" evidence="8">
    <location>
        <begin position="363"/>
        <end position="387"/>
    </location>
</feature>
<dbReference type="OrthoDB" id="9784658at2"/>
<dbReference type="CDD" id="cd17319">
    <property type="entry name" value="MFS_ExuT_GudP_like"/>
    <property type="match status" value="1"/>
</dbReference>
<feature type="transmembrane region" description="Helical" evidence="8">
    <location>
        <begin position="193"/>
        <end position="212"/>
    </location>
</feature>
<feature type="domain" description="Major facilitator superfamily (MFS) profile" evidence="9">
    <location>
        <begin position="35"/>
        <end position="455"/>
    </location>
</feature>
<evidence type="ECO:0000313" key="11">
    <source>
        <dbReference type="Proteomes" id="UP000324927"/>
    </source>
</evidence>
<keyword evidence="4 8" id="KW-0812">Transmembrane</keyword>